<reference evidence="14" key="1">
    <citation type="submission" date="2025-08" db="UniProtKB">
        <authorList>
            <consortium name="RefSeq"/>
        </authorList>
    </citation>
    <scope>IDENTIFICATION</scope>
</reference>
<dbReference type="FunFam" id="3.30.160.60:FF:000614">
    <property type="entry name" value="Zinc finger protein 142"/>
    <property type="match status" value="1"/>
</dbReference>
<sequence>MEQIEEKGSPPKNACHPDLPSQHNSSDENSPTDKCPSYEDGKRKRKRKLFKCRHCDYSTAKEVSDSIYFQEDFYRHKEDKHLDGGAAYRCELCSFVTRMKHHLDYHNLSRHNSGEKPFSCDKCEYKCINRSMLNSHMRSHLPPCSRCGVTKLLFLSIG</sequence>
<dbReference type="InterPro" id="IPR036236">
    <property type="entry name" value="Znf_C2H2_sf"/>
</dbReference>
<evidence type="ECO:0000256" key="8">
    <source>
        <dbReference type="ARBA" id="ARBA00023125"/>
    </source>
</evidence>
<evidence type="ECO:0000256" key="10">
    <source>
        <dbReference type="PROSITE-ProRule" id="PRU00042"/>
    </source>
</evidence>
<dbReference type="Gene3D" id="3.30.160.60">
    <property type="entry name" value="Classic Zinc Finger"/>
    <property type="match status" value="2"/>
</dbReference>
<keyword evidence="6 10" id="KW-0863">Zinc-finger</keyword>
<keyword evidence="7" id="KW-0862">Zinc</keyword>
<comment type="subcellular location">
    <subcellularLocation>
        <location evidence="1">Nucleus</location>
    </subcellularLocation>
</comment>
<evidence type="ECO:0000259" key="12">
    <source>
        <dbReference type="PROSITE" id="PS50157"/>
    </source>
</evidence>
<name>A0A6P7TVQ8_9MOLL</name>
<accession>A0A6P7TVQ8</accession>
<dbReference type="RefSeq" id="XP_029656459.2">
    <property type="nucleotide sequence ID" value="XM_029800599.2"/>
</dbReference>
<feature type="region of interest" description="Disordered" evidence="11">
    <location>
        <begin position="1"/>
        <end position="43"/>
    </location>
</feature>
<dbReference type="AlphaFoldDB" id="A0A6P7TVQ8"/>
<evidence type="ECO:0000256" key="11">
    <source>
        <dbReference type="SAM" id="MobiDB-lite"/>
    </source>
</evidence>
<dbReference type="PROSITE" id="PS00028">
    <property type="entry name" value="ZINC_FINGER_C2H2_1"/>
    <property type="match status" value="1"/>
</dbReference>
<dbReference type="Proteomes" id="UP000515154">
    <property type="component" value="Unplaced"/>
</dbReference>
<feature type="domain" description="C2H2-type" evidence="12">
    <location>
        <begin position="118"/>
        <end position="140"/>
    </location>
</feature>
<organism evidence="13 14">
    <name type="scientific">Octopus sinensis</name>
    <name type="common">East Asian common octopus</name>
    <dbReference type="NCBI Taxonomy" id="2607531"/>
    <lineage>
        <taxon>Eukaryota</taxon>
        <taxon>Metazoa</taxon>
        <taxon>Spiralia</taxon>
        <taxon>Lophotrochozoa</taxon>
        <taxon>Mollusca</taxon>
        <taxon>Cephalopoda</taxon>
        <taxon>Coleoidea</taxon>
        <taxon>Octopodiformes</taxon>
        <taxon>Octopoda</taxon>
        <taxon>Incirrata</taxon>
        <taxon>Octopodidae</taxon>
        <taxon>Octopus</taxon>
    </lineage>
</organism>
<dbReference type="PANTHER" id="PTHR24392">
    <property type="entry name" value="ZINC FINGER PROTEIN"/>
    <property type="match status" value="1"/>
</dbReference>
<dbReference type="GO" id="GO:0035282">
    <property type="term" value="P:segmentation"/>
    <property type="evidence" value="ECO:0007669"/>
    <property type="project" value="UniProtKB-KW"/>
</dbReference>
<dbReference type="SMART" id="SM00355">
    <property type="entry name" value="ZnF_C2H2"/>
    <property type="match status" value="3"/>
</dbReference>
<dbReference type="PROSITE" id="PS50157">
    <property type="entry name" value="ZINC_FINGER_C2H2_2"/>
    <property type="match status" value="2"/>
</dbReference>
<evidence type="ECO:0000256" key="5">
    <source>
        <dbReference type="ARBA" id="ARBA00022737"/>
    </source>
</evidence>
<evidence type="ECO:0000256" key="1">
    <source>
        <dbReference type="ARBA" id="ARBA00004123"/>
    </source>
</evidence>
<keyword evidence="9" id="KW-0539">Nucleus</keyword>
<evidence type="ECO:0000256" key="4">
    <source>
        <dbReference type="ARBA" id="ARBA00022723"/>
    </source>
</evidence>
<keyword evidence="3" id="KW-0217">Developmental protein</keyword>
<keyword evidence="4" id="KW-0479">Metal-binding</keyword>
<dbReference type="SUPFAM" id="SSF57667">
    <property type="entry name" value="beta-beta-alpha zinc fingers"/>
    <property type="match status" value="1"/>
</dbReference>
<evidence type="ECO:0000313" key="13">
    <source>
        <dbReference type="Proteomes" id="UP000515154"/>
    </source>
</evidence>
<evidence type="ECO:0000256" key="3">
    <source>
        <dbReference type="ARBA" id="ARBA00022473"/>
    </source>
</evidence>
<dbReference type="GO" id="GO:0005634">
    <property type="term" value="C:nucleus"/>
    <property type="evidence" value="ECO:0007669"/>
    <property type="project" value="UniProtKB-SubCell"/>
</dbReference>
<keyword evidence="13" id="KW-1185">Reference proteome</keyword>
<proteinExistence type="inferred from homology"/>
<evidence type="ECO:0000256" key="6">
    <source>
        <dbReference type="ARBA" id="ARBA00022771"/>
    </source>
</evidence>
<evidence type="ECO:0000256" key="9">
    <source>
        <dbReference type="ARBA" id="ARBA00023242"/>
    </source>
</evidence>
<dbReference type="InterPro" id="IPR013087">
    <property type="entry name" value="Znf_C2H2_type"/>
</dbReference>
<gene>
    <name evidence="14" type="primary">LOC115230400</name>
</gene>
<comment type="similarity">
    <text evidence="2">Belongs to the hunchback C2H2-type zinc-finger protein family.</text>
</comment>
<dbReference type="PANTHER" id="PTHR24392:SF49">
    <property type="entry name" value="PROTEIN HUNCHBACK"/>
    <property type="match status" value="1"/>
</dbReference>
<keyword evidence="5" id="KW-0677">Repeat</keyword>
<evidence type="ECO:0000313" key="14">
    <source>
        <dbReference type="RefSeq" id="XP_029656459.2"/>
    </source>
</evidence>
<keyword evidence="8" id="KW-0238">DNA-binding</keyword>
<evidence type="ECO:0000256" key="2">
    <source>
        <dbReference type="ARBA" id="ARBA00007746"/>
    </source>
</evidence>
<feature type="domain" description="C2H2-type" evidence="12">
    <location>
        <begin position="88"/>
        <end position="117"/>
    </location>
</feature>
<dbReference type="KEGG" id="osn:115230400"/>
<protein>
    <submittedName>
        <fullName evidence="14">Protein hunchback-like</fullName>
    </submittedName>
</protein>
<dbReference type="GO" id="GO:0008270">
    <property type="term" value="F:zinc ion binding"/>
    <property type="evidence" value="ECO:0007669"/>
    <property type="project" value="UniProtKB-KW"/>
</dbReference>
<evidence type="ECO:0000256" key="7">
    <source>
        <dbReference type="ARBA" id="ARBA00022833"/>
    </source>
</evidence>
<dbReference type="GO" id="GO:0003677">
    <property type="term" value="F:DNA binding"/>
    <property type="evidence" value="ECO:0007669"/>
    <property type="project" value="UniProtKB-KW"/>
</dbReference>